<evidence type="ECO:0000313" key="6">
    <source>
        <dbReference type="EMBL" id="HGS05841.1"/>
    </source>
</evidence>
<organism evidence="6">
    <name type="scientific">Desulfobacca acetoxidans</name>
    <dbReference type="NCBI Taxonomy" id="60893"/>
    <lineage>
        <taxon>Bacteria</taxon>
        <taxon>Pseudomonadati</taxon>
        <taxon>Thermodesulfobacteriota</taxon>
        <taxon>Desulfobaccia</taxon>
        <taxon>Desulfobaccales</taxon>
        <taxon>Desulfobaccaceae</taxon>
        <taxon>Desulfobacca</taxon>
    </lineage>
</organism>
<dbReference type="Pfam" id="PF13247">
    <property type="entry name" value="Fer4_11"/>
    <property type="match status" value="1"/>
</dbReference>
<gene>
    <name evidence="6" type="ORF">ENT08_08960</name>
</gene>
<dbReference type="GO" id="GO:0046872">
    <property type="term" value="F:metal ion binding"/>
    <property type="evidence" value="ECO:0007669"/>
    <property type="project" value="UniProtKB-KW"/>
</dbReference>
<keyword evidence="2" id="KW-0479">Metal-binding</keyword>
<protein>
    <submittedName>
        <fullName evidence="6">[Fe-S]-binding protein</fullName>
    </submittedName>
</protein>
<name>A0A7V4G9I9_9BACT</name>
<dbReference type="Gene3D" id="3.30.70.20">
    <property type="match status" value="2"/>
</dbReference>
<evidence type="ECO:0000256" key="3">
    <source>
        <dbReference type="ARBA" id="ARBA00023004"/>
    </source>
</evidence>
<evidence type="ECO:0000259" key="5">
    <source>
        <dbReference type="PROSITE" id="PS51379"/>
    </source>
</evidence>
<dbReference type="SUPFAM" id="SSF54862">
    <property type="entry name" value="4Fe-4S ferredoxins"/>
    <property type="match status" value="1"/>
</dbReference>
<evidence type="ECO:0000256" key="2">
    <source>
        <dbReference type="ARBA" id="ARBA00022723"/>
    </source>
</evidence>
<evidence type="ECO:0000256" key="4">
    <source>
        <dbReference type="ARBA" id="ARBA00023014"/>
    </source>
</evidence>
<feature type="domain" description="4Fe-4S ferredoxin-type" evidence="5">
    <location>
        <begin position="2"/>
        <end position="31"/>
    </location>
</feature>
<reference evidence="6" key="1">
    <citation type="journal article" date="2020" name="mSystems">
        <title>Genome- and Community-Level Interaction Insights into Carbon Utilization and Element Cycling Functions of Hydrothermarchaeota in Hydrothermal Sediment.</title>
        <authorList>
            <person name="Zhou Z."/>
            <person name="Liu Y."/>
            <person name="Xu W."/>
            <person name="Pan J."/>
            <person name="Luo Z.H."/>
            <person name="Li M."/>
        </authorList>
    </citation>
    <scope>NUCLEOTIDE SEQUENCE [LARGE SCALE GENOMIC DNA]</scope>
    <source>
        <strain evidence="6">SpSt-548</strain>
    </source>
</reference>
<dbReference type="CDD" id="cd16370">
    <property type="entry name" value="DMSOR_beta_like"/>
    <property type="match status" value="1"/>
</dbReference>
<proteinExistence type="predicted"/>
<accession>A0A7V4G9I9</accession>
<feature type="domain" description="4Fe-4S ferredoxin-type" evidence="5">
    <location>
        <begin position="43"/>
        <end position="74"/>
    </location>
</feature>
<dbReference type="AlphaFoldDB" id="A0A7V4G9I9"/>
<dbReference type="InterPro" id="IPR050294">
    <property type="entry name" value="RnfB_subfamily"/>
</dbReference>
<comment type="caution">
    <text evidence="6">The sequence shown here is derived from an EMBL/GenBank/DDBJ whole genome shotgun (WGS) entry which is preliminary data.</text>
</comment>
<feature type="domain" description="4Fe-4S ferredoxin-type" evidence="5">
    <location>
        <begin position="101"/>
        <end position="132"/>
    </location>
</feature>
<feature type="domain" description="4Fe-4S ferredoxin-type" evidence="5">
    <location>
        <begin position="75"/>
        <end position="99"/>
    </location>
</feature>
<dbReference type="InterPro" id="IPR017896">
    <property type="entry name" value="4Fe4S_Fe-S-bd"/>
</dbReference>
<sequence length="139" mass="15259">MKLVVIDAERCVGCQSCMFACARRHHEAGLAKSCIGVHSSGGMERGFNLVVCRACDDPPCLRVCPTGALRRARRGGVRLDLEKCHGCGNCRSACLLKAVFWNREINKPMICSHCGYCARFCPHGVIAALKEEEELDYAL</sequence>
<dbReference type="PANTHER" id="PTHR42859:SF15">
    <property type="entry name" value="IRON-SULFUR CLUSTER BINDING PROTEIN"/>
    <property type="match status" value="1"/>
</dbReference>
<dbReference type="GO" id="GO:0051539">
    <property type="term" value="F:4 iron, 4 sulfur cluster binding"/>
    <property type="evidence" value="ECO:0007669"/>
    <property type="project" value="UniProtKB-KW"/>
</dbReference>
<keyword evidence="4" id="KW-0411">Iron-sulfur</keyword>
<dbReference type="EMBL" id="DSXI01000534">
    <property type="protein sequence ID" value="HGS05841.1"/>
    <property type="molecule type" value="Genomic_DNA"/>
</dbReference>
<dbReference type="PROSITE" id="PS51379">
    <property type="entry name" value="4FE4S_FER_2"/>
    <property type="match status" value="4"/>
</dbReference>
<dbReference type="Pfam" id="PF12797">
    <property type="entry name" value="Fer4_2"/>
    <property type="match status" value="1"/>
</dbReference>
<evidence type="ECO:0000256" key="1">
    <source>
        <dbReference type="ARBA" id="ARBA00022485"/>
    </source>
</evidence>
<keyword evidence="1" id="KW-0004">4Fe-4S</keyword>
<keyword evidence="3" id="KW-0408">Iron</keyword>
<dbReference type="PANTHER" id="PTHR42859">
    <property type="entry name" value="OXIDOREDUCTASE"/>
    <property type="match status" value="1"/>
</dbReference>